<name>A0ACC0JZF1_CHOFU</name>
<dbReference type="EMBL" id="CM046131">
    <property type="protein sequence ID" value="KAI8429509.1"/>
    <property type="molecule type" value="Genomic_DNA"/>
</dbReference>
<organism evidence="1 2">
    <name type="scientific">Choristoneura fumiferana</name>
    <name type="common">Spruce budworm moth</name>
    <name type="synonym">Archips fumiferana</name>
    <dbReference type="NCBI Taxonomy" id="7141"/>
    <lineage>
        <taxon>Eukaryota</taxon>
        <taxon>Metazoa</taxon>
        <taxon>Ecdysozoa</taxon>
        <taxon>Arthropoda</taxon>
        <taxon>Hexapoda</taxon>
        <taxon>Insecta</taxon>
        <taxon>Pterygota</taxon>
        <taxon>Neoptera</taxon>
        <taxon>Endopterygota</taxon>
        <taxon>Lepidoptera</taxon>
        <taxon>Glossata</taxon>
        <taxon>Ditrysia</taxon>
        <taxon>Tortricoidea</taxon>
        <taxon>Tortricidae</taxon>
        <taxon>Tortricinae</taxon>
        <taxon>Choristoneura</taxon>
    </lineage>
</organism>
<sequence>MFAANDFVRDSSGYSRLSTSLCTLTTGGGLPQHVRTRRPVRVDGGEGGLLRGLLHRAHSSRPAAPITSATSGAPGPVLTVYPFGDLVDLVEAVGMAPYAVCGSVFATVGLRLNSTLVSRNLYCGT</sequence>
<protein>
    <submittedName>
        <fullName evidence="1">Uncharacterized protein</fullName>
    </submittedName>
</protein>
<proteinExistence type="predicted"/>
<reference evidence="1 2" key="1">
    <citation type="journal article" date="2022" name="Genome Biol. Evol.">
        <title>The Spruce Budworm Genome: Reconstructing the Evolutionary History of Antifreeze Proteins.</title>
        <authorList>
            <person name="Beliveau C."/>
            <person name="Gagne P."/>
            <person name="Picq S."/>
            <person name="Vernygora O."/>
            <person name="Keeling C.I."/>
            <person name="Pinkney K."/>
            <person name="Doucet D."/>
            <person name="Wen F."/>
            <person name="Johnston J.S."/>
            <person name="Maaroufi H."/>
            <person name="Boyle B."/>
            <person name="Laroche J."/>
            <person name="Dewar K."/>
            <person name="Juretic N."/>
            <person name="Blackburn G."/>
            <person name="Nisole A."/>
            <person name="Brunet B."/>
            <person name="Brandao M."/>
            <person name="Lumley L."/>
            <person name="Duan J."/>
            <person name="Quan G."/>
            <person name="Lucarotti C.J."/>
            <person name="Roe A.D."/>
            <person name="Sperling F.A.H."/>
            <person name="Levesque R.C."/>
            <person name="Cusson M."/>
        </authorList>
    </citation>
    <scope>NUCLEOTIDE SEQUENCE [LARGE SCALE GENOMIC DNA]</scope>
    <source>
        <strain evidence="1">Glfc:IPQL:Cfum</strain>
    </source>
</reference>
<evidence type="ECO:0000313" key="2">
    <source>
        <dbReference type="Proteomes" id="UP001064048"/>
    </source>
</evidence>
<accession>A0ACC0JZF1</accession>
<keyword evidence="2" id="KW-1185">Reference proteome</keyword>
<comment type="caution">
    <text evidence="1">The sequence shown here is derived from an EMBL/GenBank/DDBJ whole genome shotgun (WGS) entry which is preliminary data.</text>
</comment>
<evidence type="ECO:0000313" key="1">
    <source>
        <dbReference type="EMBL" id="KAI8429509.1"/>
    </source>
</evidence>
<dbReference type="Proteomes" id="UP001064048">
    <property type="component" value="Chromosome Z"/>
</dbReference>
<gene>
    <name evidence="1" type="ORF">MSG28_000144</name>
</gene>